<dbReference type="EMBL" id="VSSQ01003170">
    <property type="protein sequence ID" value="MPM19400.1"/>
    <property type="molecule type" value="Genomic_DNA"/>
</dbReference>
<gene>
    <name evidence="2" type="ORF">SDC9_65823</name>
</gene>
<proteinExistence type="predicted"/>
<accession>A0A644XT69</accession>
<comment type="caution">
    <text evidence="2">The sequence shown here is derived from an EMBL/GenBank/DDBJ whole genome shotgun (WGS) entry which is preliminary data.</text>
</comment>
<reference evidence="2" key="1">
    <citation type="submission" date="2019-08" db="EMBL/GenBank/DDBJ databases">
        <authorList>
            <person name="Kucharzyk K."/>
            <person name="Murdoch R.W."/>
            <person name="Higgins S."/>
            <person name="Loffler F."/>
        </authorList>
    </citation>
    <scope>NUCLEOTIDE SEQUENCE</scope>
</reference>
<dbReference type="AlphaFoldDB" id="A0A644XT69"/>
<organism evidence="2">
    <name type="scientific">bioreactor metagenome</name>
    <dbReference type="NCBI Taxonomy" id="1076179"/>
    <lineage>
        <taxon>unclassified sequences</taxon>
        <taxon>metagenomes</taxon>
        <taxon>ecological metagenomes</taxon>
    </lineage>
</organism>
<protein>
    <submittedName>
        <fullName evidence="2">Uncharacterized protein</fullName>
    </submittedName>
</protein>
<sequence>MLKQHRPSRTGPSEPGRRIFRHSNSNVLAHDHLKTVAGGHHHRRIGVEEVALARRVMAFLPDQHRPGRPQGRQCNAGLSDQRIVGFGRGEPVGPAGRLIQHDPSKKRSIGQHVDRQQHHHSDRRQQRQREHPDGSVEVAEPEGPEKADQHTADAHYADQPETRNHENLQSDQ</sequence>
<feature type="region of interest" description="Disordered" evidence="1">
    <location>
        <begin position="62"/>
        <end position="172"/>
    </location>
</feature>
<feature type="compositionally biased region" description="Basic and acidic residues" evidence="1">
    <location>
        <begin position="123"/>
        <end position="134"/>
    </location>
</feature>
<name>A0A644XT69_9ZZZZ</name>
<feature type="compositionally biased region" description="Basic and acidic residues" evidence="1">
    <location>
        <begin position="143"/>
        <end position="172"/>
    </location>
</feature>
<evidence type="ECO:0000313" key="2">
    <source>
        <dbReference type="EMBL" id="MPM19400.1"/>
    </source>
</evidence>
<evidence type="ECO:0000256" key="1">
    <source>
        <dbReference type="SAM" id="MobiDB-lite"/>
    </source>
</evidence>